<feature type="transmembrane region" description="Helical" evidence="8">
    <location>
        <begin position="44"/>
        <end position="66"/>
    </location>
</feature>
<dbReference type="PANTHER" id="PTHR32021:SF1">
    <property type="entry name" value="CASP-LIKE PROTEIN 5A1"/>
    <property type="match status" value="1"/>
</dbReference>
<accession>A0ABC9A304</accession>
<evidence type="ECO:0000256" key="2">
    <source>
        <dbReference type="ARBA" id="ARBA00007651"/>
    </source>
</evidence>
<protein>
    <recommendedName>
        <fullName evidence="8">CASP-like protein</fullName>
    </recommendedName>
</protein>
<feature type="domain" description="Casparian strip membrane protein" evidence="9">
    <location>
        <begin position="45"/>
        <end position="167"/>
    </location>
</feature>
<keyword evidence="7 8" id="KW-0472">Membrane</keyword>
<comment type="similarity">
    <text evidence="2 8">Belongs to the Casparian strip membrane proteins (CASP) family.</text>
</comment>
<evidence type="ECO:0000256" key="1">
    <source>
        <dbReference type="ARBA" id="ARBA00004651"/>
    </source>
</evidence>
<organism evidence="10 11">
    <name type="scientific">Urochloa decumbens</name>
    <dbReference type="NCBI Taxonomy" id="240449"/>
    <lineage>
        <taxon>Eukaryota</taxon>
        <taxon>Viridiplantae</taxon>
        <taxon>Streptophyta</taxon>
        <taxon>Embryophyta</taxon>
        <taxon>Tracheophyta</taxon>
        <taxon>Spermatophyta</taxon>
        <taxon>Magnoliopsida</taxon>
        <taxon>Liliopsida</taxon>
        <taxon>Poales</taxon>
        <taxon>Poaceae</taxon>
        <taxon>PACMAD clade</taxon>
        <taxon>Panicoideae</taxon>
        <taxon>Panicodae</taxon>
        <taxon>Paniceae</taxon>
        <taxon>Melinidinae</taxon>
        <taxon>Urochloa</taxon>
    </lineage>
</organism>
<name>A0ABC9A304_9POAL</name>
<keyword evidence="6 8" id="KW-1133">Transmembrane helix</keyword>
<evidence type="ECO:0000256" key="8">
    <source>
        <dbReference type="RuleBase" id="RU361233"/>
    </source>
</evidence>
<evidence type="ECO:0000256" key="4">
    <source>
        <dbReference type="ARBA" id="ARBA00022475"/>
    </source>
</evidence>
<dbReference type="EMBL" id="OZ075112">
    <property type="protein sequence ID" value="CAL4970443.1"/>
    <property type="molecule type" value="Genomic_DNA"/>
</dbReference>
<dbReference type="Pfam" id="PF04535">
    <property type="entry name" value="CASP_dom"/>
    <property type="match status" value="1"/>
</dbReference>
<evidence type="ECO:0000259" key="9">
    <source>
        <dbReference type="Pfam" id="PF04535"/>
    </source>
</evidence>
<evidence type="ECO:0000256" key="5">
    <source>
        <dbReference type="ARBA" id="ARBA00022692"/>
    </source>
</evidence>
<comment type="subcellular location">
    <subcellularLocation>
        <location evidence="1 8">Cell membrane</location>
        <topology evidence="1 8">Multi-pass membrane protein</topology>
    </subcellularLocation>
</comment>
<evidence type="ECO:0000313" key="11">
    <source>
        <dbReference type="Proteomes" id="UP001497457"/>
    </source>
</evidence>
<dbReference type="InterPro" id="IPR006702">
    <property type="entry name" value="CASP_dom"/>
</dbReference>
<keyword evidence="5 8" id="KW-0812">Transmembrane</keyword>
<sequence>MMMQGHPAVHPFQPMGLEEGHGAQEAQPAAEAVPPADLPEVDGAALGAVLRILQALSAVSVLAILVSPSKFAPEFRQSWLAVAAVGQFVWSLLLWVLNIYALLVMRPLRNRWLLLFFATGDAIATVFVYGAAWISGGITILVAYDLKLCDENNCPSFIGASIVGFVCANLALPSFLLNLWGYLRSGDE</sequence>
<gene>
    <name evidence="10" type="ORF">URODEC1_LOCUS50106</name>
</gene>
<evidence type="ECO:0000256" key="3">
    <source>
        <dbReference type="ARBA" id="ARBA00011489"/>
    </source>
</evidence>
<dbReference type="GO" id="GO:0005886">
    <property type="term" value="C:plasma membrane"/>
    <property type="evidence" value="ECO:0007669"/>
    <property type="project" value="UniProtKB-SubCell"/>
</dbReference>
<evidence type="ECO:0000256" key="6">
    <source>
        <dbReference type="ARBA" id="ARBA00022989"/>
    </source>
</evidence>
<dbReference type="PANTHER" id="PTHR32021">
    <property type="entry name" value="CASP-LIKE PROTEIN 5B3"/>
    <property type="match status" value="1"/>
</dbReference>
<keyword evidence="11" id="KW-1185">Reference proteome</keyword>
<dbReference type="AlphaFoldDB" id="A0ABC9A304"/>
<feature type="transmembrane region" description="Helical" evidence="8">
    <location>
        <begin position="156"/>
        <end position="183"/>
    </location>
</feature>
<reference evidence="10" key="1">
    <citation type="submission" date="2024-10" db="EMBL/GenBank/DDBJ databases">
        <authorList>
            <person name="Ryan C."/>
        </authorList>
    </citation>
    <scope>NUCLEOTIDE SEQUENCE [LARGE SCALE GENOMIC DNA]</scope>
</reference>
<feature type="transmembrane region" description="Helical" evidence="8">
    <location>
        <begin position="123"/>
        <end position="144"/>
    </location>
</feature>
<evidence type="ECO:0000256" key="7">
    <source>
        <dbReference type="ARBA" id="ARBA00023136"/>
    </source>
</evidence>
<feature type="transmembrane region" description="Helical" evidence="8">
    <location>
        <begin position="78"/>
        <end position="103"/>
    </location>
</feature>
<proteinExistence type="inferred from homology"/>
<evidence type="ECO:0000313" key="10">
    <source>
        <dbReference type="EMBL" id="CAL4970443.1"/>
    </source>
</evidence>
<dbReference type="Proteomes" id="UP001497457">
    <property type="component" value="Chromosome 2b"/>
</dbReference>
<comment type="subunit">
    <text evidence="3 8">Homodimer and heterodimers.</text>
</comment>
<keyword evidence="4 8" id="KW-1003">Cell membrane</keyword>
<dbReference type="InterPro" id="IPR045009">
    <property type="entry name" value="CASPL-5"/>
</dbReference>